<feature type="compositionally biased region" description="Polar residues" evidence="7">
    <location>
        <begin position="980"/>
        <end position="990"/>
    </location>
</feature>
<feature type="compositionally biased region" description="Polar residues" evidence="7">
    <location>
        <begin position="952"/>
        <end position="964"/>
    </location>
</feature>
<evidence type="ECO:0000256" key="6">
    <source>
        <dbReference type="ARBA" id="ARBA00023163"/>
    </source>
</evidence>
<evidence type="ECO:0000259" key="8">
    <source>
        <dbReference type="Pfam" id="PF04998"/>
    </source>
</evidence>
<dbReference type="STRING" id="4097.A0A1S3YRI8"/>
<dbReference type="Gene3D" id="6.20.50.80">
    <property type="match status" value="1"/>
</dbReference>
<dbReference type="RefSeq" id="XP_016454834.1">
    <property type="nucleotide sequence ID" value="XM_016599348.1"/>
</dbReference>
<dbReference type="GO" id="GO:0006351">
    <property type="term" value="P:DNA-templated transcription"/>
    <property type="evidence" value="ECO:0000318"/>
    <property type="project" value="GO_Central"/>
</dbReference>
<dbReference type="Pfam" id="PF11523">
    <property type="entry name" value="DUF3223"/>
    <property type="match status" value="1"/>
</dbReference>
<organism evidence="10">
    <name type="scientific">Nicotiana tabacum</name>
    <name type="common">Common tobacco</name>
    <dbReference type="NCBI Taxonomy" id="4097"/>
    <lineage>
        <taxon>Eukaryota</taxon>
        <taxon>Viridiplantae</taxon>
        <taxon>Streptophyta</taxon>
        <taxon>Embryophyta</taxon>
        <taxon>Tracheophyta</taxon>
        <taxon>Spermatophyta</taxon>
        <taxon>Magnoliopsida</taxon>
        <taxon>eudicotyledons</taxon>
        <taxon>Gunneridae</taxon>
        <taxon>Pentapetalae</taxon>
        <taxon>asterids</taxon>
        <taxon>lamiids</taxon>
        <taxon>Solanales</taxon>
        <taxon>Solanaceae</taxon>
        <taxon>Nicotianoideae</taxon>
        <taxon>Nicotianeae</taxon>
        <taxon>Nicotiana</taxon>
    </lineage>
</organism>
<gene>
    <name evidence="10" type="primary">LOC107779009</name>
</gene>
<feature type="compositionally biased region" description="Polar residues" evidence="7">
    <location>
        <begin position="1039"/>
        <end position="1051"/>
    </location>
</feature>
<dbReference type="InterPro" id="IPR007081">
    <property type="entry name" value="RNA_pol_Rpb1_5"/>
</dbReference>
<dbReference type="AlphaFoldDB" id="A0A1S3YRI8"/>
<feature type="compositionally biased region" description="Polar residues" evidence="7">
    <location>
        <begin position="1237"/>
        <end position="1252"/>
    </location>
</feature>
<reference evidence="10" key="1">
    <citation type="submission" date="2025-08" db="UniProtKB">
        <authorList>
            <consortium name="RefSeq"/>
        </authorList>
    </citation>
    <scope>IDENTIFICATION</scope>
</reference>
<feature type="compositionally biased region" description="Polar residues" evidence="7">
    <location>
        <begin position="641"/>
        <end position="653"/>
    </location>
</feature>
<evidence type="ECO:0000256" key="5">
    <source>
        <dbReference type="ARBA" id="ARBA00022833"/>
    </source>
</evidence>
<feature type="compositionally biased region" description="Polar residues" evidence="7">
    <location>
        <begin position="1007"/>
        <end position="1027"/>
    </location>
</feature>
<keyword evidence="2 10" id="KW-0240">DNA-directed RNA polymerase</keyword>
<dbReference type="GO" id="GO:0003899">
    <property type="term" value="F:DNA-directed RNA polymerase activity"/>
    <property type="evidence" value="ECO:0007669"/>
    <property type="project" value="UniProtKB-EC"/>
</dbReference>
<feature type="compositionally biased region" description="Basic and acidic residues" evidence="7">
    <location>
        <begin position="918"/>
        <end position="951"/>
    </location>
</feature>
<evidence type="ECO:0000256" key="1">
    <source>
        <dbReference type="ARBA" id="ARBA00012418"/>
    </source>
</evidence>
<feature type="compositionally biased region" description="Basic and acidic residues" evidence="7">
    <location>
        <begin position="880"/>
        <end position="898"/>
    </location>
</feature>
<dbReference type="PANTHER" id="PTHR19376">
    <property type="entry name" value="DNA-DIRECTED RNA POLYMERASE"/>
    <property type="match status" value="1"/>
</dbReference>
<feature type="compositionally biased region" description="Basic and acidic residues" evidence="7">
    <location>
        <begin position="809"/>
        <end position="838"/>
    </location>
</feature>
<dbReference type="EC" id="2.7.7.6" evidence="1"/>
<evidence type="ECO:0000256" key="3">
    <source>
        <dbReference type="ARBA" id="ARBA00022679"/>
    </source>
</evidence>
<name>A0A1S3YRI8_TOBAC</name>
<dbReference type="InterPro" id="IPR057584">
    <property type="entry name" value="RDM3_C"/>
</dbReference>
<dbReference type="KEGG" id="nta:107779009"/>
<dbReference type="OMA" id="NWRSERN"/>
<feature type="region of interest" description="Disordered" evidence="7">
    <location>
        <begin position="550"/>
        <end position="1107"/>
    </location>
</feature>
<keyword evidence="4" id="KW-0548">Nucleotidyltransferase</keyword>
<sequence>PSAGSNPSEEFGLVGSCLFYGLDPYQEMIHSISSREVIVRSTRGLTEPGTLFKNLMAILRDVLICYDGTVRNVSSNSIIQFEYGASGGSNFPSEFGAGDPVGVLAATAMSNPAYKAVLDSSPSSNSSWEMMKEILLCGVSFKNDVSDRRVILYLNDCGCRRGCCREKAAYLVKNHLSKVCLKDAADEFLIEYGGQQAGYENSETGTGLIGHITLNQGQLENLGISVLEVLERCQENISSFQRRKKIGNLFKRIVLSVSEFCSFCYNSGSKCLNTPCLRFSWPDASDDHLERVSHILADMICPILLDTVIKGDPRVSSANIVWISPDTMTWIRNPSKSQSGELALDIVLEKEAVKQRGDAWRILMDSCLPFIHLIDTRRSIPYAIKQVQELIGISCAFEQAVKRLSTSVTMVTKGVLKDHLVLLANSMTCAGNLIGFNAGGIKALSRALNVQIPFTEATLFTPRKCFERAAEKCHVDSLSSIVASCSWGKHVAVGTGSPFEVLWNTKNVELNIPDAHDVYSFLHLVRSSSAQEVEGTSCLGAEVEELEVEDEDMGLYLSPDRDSGSDKPTFEDRAEFDNGIENENLDEGKLSGSAWEKASSENVKSGGSWDMAKTQNGAEKAVNQSDSWSSWGRKVDEAENNPRQSGNGEQLESWSAWGGKAKEVDSNPQQSGNTAQSGSWSAWGKKVDEAGNSPRQSGNEEQSGSLSSWGKKVEKDGGSWGKRVEETENHNHQSGKDEKSGSLSSWGKKVEKDGDSSWGKVEIDGGSSWGKKVEIDGGSSWGKKVEEAENHSHQSGKEEKSESLSSWGKKVEKDGVSSWGKKVEKDGGSWGKKVEQAEIHSQQSGKEEKSESLSSWGKQVEKDGGSSWGKQVEKGGSWGKKVEKDGGSSWGEKVEAENTPRPSGKGEQSGSWSSWGKQVKEDGGASWGEKVEKDGGSSWGKKVDEPEDKPHQSGNGEQPGSWSSWGKKVEKDGGSWDGPKQSNSESSWGKTTKGGGFGSAAAEGNRSVDQLVNGWSSNISGDEQLNEPTRDDATKVGGWNSSTVGGWNSQKVGVEESDKQPQWGQRRRNTRGDFRDNSRGWGSSSGGEWKGNRPARSADDSNRGGNFTATRQRMDIFTAEEQDILSNVDPIMLNIRRIMHQTGYNDGDPLSADDQSYIIDTVLNYHPDKAVKMGAGLDYITVSKHTEFQDSRCFYVVSTDGAKQDFSTRKCLENFIRSKYPDKAETFNGKYFKKPQPRSTRNASPSPSPSVG</sequence>
<dbReference type="OrthoDB" id="1926397at2759"/>
<dbReference type="PaxDb" id="4097-A0A1S3YRI8"/>
<evidence type="ECO:0000313" key="10">
    <source>
        <dbReference type="RefSeq" id="XP_016454834.1"/>
    </source>
</evidence>
<accession>A0A1S3YRI8</accession>
<dbReference type="Pfam" id="PF23348">
    <property type="entry name" value="RDM3_C"/>
    <property type="match status" value="1"/>
</dbReference>
<dbReference type="SUPFAM" id="SSF64484">
    <property type="entry name" value="beta and beta-prime subunits of DNA dependent RNA-polymerase"/>
    <property type="match status" value="1"/>
</dbReference>
<evidence type="ECO:0000256" key="2">
    <source>
        <dbReference type="ARBA" id="ARBA00022478"/>
    </source>
</evidence>
<feature type="compositionally biased region" description="Polar residues" evidence="7">
    <location>
        <begin position="693"/>
        <end position="708"/>
    </location>
</feature>
<keyword evidence="6" id="KW-0804">Transcription</keyword>
<keyword evidence="5" id="KW-0862">Zinc</keyword>
<keyword evidence="3" id="KW-0808">Transferase</keyword>
<feature type="compositionally biased region" description="Basic and acidic residues" evidence="7">
    <location>
        <begin position="783"/>
        <end position="802"/>
    </location>
</feature>
<dbReference type="Gene3D" id="3.10.450.40">
    <property type="match status" value="1"/>
</dbReference>
<feature type="domain" description="RNA polymerase Rpb1" evidence="8">
    <location>
        <begin position="21"/>
        <end position="444"/>
    </location>
</feature>
<proteinExistence type="predicted"/>
<protein>
    <recommendedName>
        <fullName evidence="1">DNA-directed RNA polymerase</fullName>
        <ecNumber evidence="1">2.7.7.6</ecNumber>
    </recommendedName>
</protein>
<feature type="region of interest" description="Disordered" evidence="7">
    <location>
        <begin position="1227"/>
        <end position="1252"/>
    </location>
</feature>
<dbReference type="Pfam" id="PF04998">
    <property type="entry name" value="RNA_pol_Rpb1_5"/>
    <property type="match status" value="1"/>
</dbReference>
<feature type="compositionally biased region" description="Polar residues" evidence="7">
    <location>
        <begin position="613"/>
        <end position="630"/>
    </location>
</feature>
<evidence type="ECO:0000256" key="7">
    <source>
        <dbReference type="SAM" id="MobiDB-lite"/>
    </source>
</evidence>
<dbReference type="PANTHER" id="PTHR19376:SF51">
    <property type="entry name" value="DNA-DIRECTED RNA POLYMERASE V SUBUNIT 1"/>
    <property type="match status" value="1"/>
</dbReference>
<feature type="compositionally biased region" description="Basic and acidic residues" evidence="7">
    <location>
        <begin position="559"/>
        <end position="576"/>
    </location>
</feature>
<feature type="non-terminal residue" evidence="10">
    <location>
        <position position="1"/>
    </location>
</feature>
<dbReference type="GO" id="GO:0003677">
    <property type="term" value="F:DNA binding"/>
    <property type="evidence" value="ECO:0007669"/>
    <property type="project" value="InterPro"/>
</dbReference>
<evidence type="ECO:0000259" key="9">
    <source>
        <dbReference type="Pfam" id="PF23348"/>
    </source>
</evidence>
<dbReference type="GO" id="GO:0000418">
    <property type="term" value="C:RNA polymerase IV complex"/>
    <property type="evidence" value="ECO:0000318"/>
    <property type="project" value="GO_Central"/>
</dbReference>
<evidence type="ECO:0000256" key="4">
    <source>
        <dbReference type="ARBA" id="ARBA00022695"/>
    </source>
</evidence>
<dbReference type="InterPro" id="IPR045867">
    <property type="entry name" value="DNA-dir_RpoC_beta_prime"/>
</dbReference>
<feature type="compositionally biased region" description="Polar residues" evidence="7">
    <location>
        <begin position="906"/>
        <end position="916"/>
    </location>
</feature>
<feature type="compositionally biased region" description="Basic and acidic residues" evidence="7">
    <location>
        <begin position="711"/>
        <end position="740"/>
    </location>
</feature>
<feature type="compositionally biased region" description="Polar residues" evidence="7">
    <location>
        <begin position="666"/>
        <end position="680"/>
    </location>
</feature>
<feature type="domain" description="DM3" evidence="9">
    <location>
        <begin position="764"/>
        <end position="944"/>
    </location>
</feature>